<dbReference type="SUPFAM" id="SSF56601">
    <property type="entry name" value="beta-lactamase/transpeptidase-like"/>
    <property type="match status" value="1"/>
</dbReference>
<keyword evidence="2" id="KW-0378">Hydrolase</keyword>
<dbReference type="Pfam" id="PF00144">
    <property type="entry name" value="Beta-lactamase"/>
    <property type="match status" value="1"/>
</dbReference>
<proteinExistence type="predicted"/>
<sequence>MRFLVLFLWVVFVSSKADRVIAQNEKDWIRAPREDLVAYFKNYGDNYFPKEAWRTDTPQSQGLDGGKLQDLVRKIRNNRILRPITSLVIVKNGYLVVNERFGEYEVSKPHTLQSVTKSITSTLVGVAIQQGFIQGLDQKILDFFPEYQTVENDESAKRAMNLQNALNMRTGQAWTGERHLGPLNQYKGDRMKYVLDYEMELAPGKKWHYNSGIAILVGGLLQNATGMDTKDFAQQFLFGPLSIKSAQWSWGHKGIPHTGGGLFLTPIDLARIGYLYLRNGCWEGQQIFPEDWIHGILTNAVPLVKKFHGGIPAGYGGMWWLLPLEKTKTKNSFDILMAYGHWGQFLFVIPQYDMVIVMTQNDSATYSEEIGPIKLLYSHLLPMVKK</sequence>
<name>A0A3B0C0H0_9FLAO</name>
<dbReference type="RefSeq" id="WP_120712106.1">
    <property type="nucleotide sequence ID" value="NZ_RBCJ01000003.1"/>
</dbReference>
<dbReference type="Proteomes" id="UP000276603">
    <property type="component" value="Unassembled WGS sequence"/>
</dbReference>
<evidence type="ECO:0000313" key="2">
    <source>
        <dbReference type="EMBL" id="RKN79295.1"/>
    </source>
</evidence>
<protein>
    <submittedName>
        <fullName evidence="2">Class C beta-lactamase-related serine hydrolase</fullName>
    </submittedName>
</protein>
<keyword evidence="3" id="KW-1185">Reference proteome</keyword>
<organism evidence="2 3">
    <name type="scientific">Ulvibacterium marinum</name>
    <dbReference type="NCBI Taxonomy" id="2419782"/>
    <lineage>
        <taxon>Bacteria</taxon>
        <taxon>Pseudomonadati</taxon>
        <taxon>Bacteroidota</taxon>
        <taxon>Flavobacteriia</taxon>
        <taxon>Flavobacteriales</taxon>
        <taxon>Flavobacteriaceae</taxon>
        <taxon>Ulvibacterium</taxon>
    </lineage>
</organism>
<dbReference type="EMBL" id="RBCJ01000003">
    <property type="protein sequence ID" value="RKN79295.1"/>
    <property type="molecule type" value="Genomic_DNA"/>
</dbReference>
<comment type="caution">
    <text evidence="2">The sequence shown here is derived from an EMBL/GenBank/DDBJ whole genome shotgun (WGS) entry which is preliminary data.</text>
</comment>
<dbReference type="InterPro" id="IPR012338">
    <property type="entry name" value="Beta-lactam/transpept-like"/>
</dbReference>
<dbReference type="AlphaFoldDB" id="A0A3B0C0H0"/>
<dbReference type="PANTHER" id="PTHR43283:SF7">
    <property type="entry name" value="BETA-LACTAMASE-RELATED DOMAIN-CONTAINING PROTEIN"/>
    <property type="match status" value="1"/>
</dbReference>
<dbReference type="PANTHER" id="PTHR43283">
    <property type="entry name" value="BETA-LACTAMASE-RELATED"/>
    <property type="match status" value="1"/>
</dbReference>
<dbReference type="OrthoDB" id="9773047at2"/>
<evidence type="ECO:0000259" key="1">
    <source>
        <dbReference type="Pfam" id="PF00144"/>
    </source>
</evidence>
<dbReference type="GO" id="GO:0016787">
    <property type="term" value="F:hydrolase activity"/>
    <property type="evidence" value="ECO:0007669"/>
    <property type="project" value="UniProtKB-KW"/>
</dbReference>
<gene>
    <name evidence="2" type="ORF">D7Z94_13285</name>
</gene>
<reference evidence="2 3" key="1">
    <citation type="submission" date="2018-10" db="EMBL/GenBank/DDBJ databases">
        <title>Ulvibacterium marinum gen. nov., sp. nov., a novel marine bacterium of the family Flavobacteriaceae, isolated from a culture of the green alga Ulva prolifera.</title>
        <authorList>
            <person name="Zhang Z."/>
        </authorList>
    </citation>
    <scope>NUCLEOTIDE SEQUENCE [LARGE SCALE GENOMIC DNA]</scope>
    <source>
        <strain evidence="2 3">CCMM003</strain>
    </source>
</reference>
<dbReference type="InterPro" id="IPR001466">
    <property type="entry name" value="Beta-lactam-related"/>
</dbReference>
<feature type="domain" description="Beta-lactamase-related" evidence="1">
    <location>
        <begin position="86"/>
        <end position="365"/>
    </location>
</feature>
<evidence type="ECO:0000313" key="3">
    <source>
        <dbReference type="Proteomes" id="UP000276603"/>
    </source>
</evidence>
<dbReference type="InterPro" id="IPR050789">
    <property type="entry name" value="Diverse_Enzym_Activities"/>
</dbReference>
<dbReference type="Gene3D" id="3.40.710.10">
    <property type="entry name" value="DD-peptidase/beta-lactamase superfamily"/>
    <property type="match status" value="1"/>
</dbReference>
<accession>A0A3B0C0H0</accession>